<evidence type="ECO:0000256" key="3">
    <source>
        <dbReference type="ARBA" id="ARBA00023002"/>
    </source>
</evidence>
<evidence type="ECO:0000256" key="1">
    <source>
        <dbReference type="ARBA" id="ARBA00022630"/>
    </source>
</evidence>
<organism evidence="5 6">
    <name type="scientific">Cytobacillus citreus</name>
    <dbReference type="NCBI Taxonomy" id="2833586"/>
    <lineage>
        <taxon>Bacteria</taxon>
        <taxon>Bacillati</taxon>
        <taxon>Bacillota</taxon>
        <taxon>Bacilli</taxon>
        <taxon>Bacillales</taxon>
        <taxon>Bacillaceae</taxon>
        <taxon>Cytobacillus</taxon>
    </lineage>
</organism>
<dbReference type="EMBL" id="JAGYPM010000007">
    <property type="protein sequence ID" value="MBS4192954.1"/>
    <property type="molecule type" value="Genomic_DNA"/>
</dbReference>
<dbReference type="PANTHER" id="PTHR43408:SF2">
    <property type="entry name" value="FMN REDUCTASE (NADPH)"/>
    <property type="match status" value="1"/>
</dbReference>
<evidence type="ECO:0000259" key="4">
    <source>
        <dbReference type="Pfam" id="PF03358"/>
    </source>
</evidence>
<keyword evidence="6" id="KW-1185">Reference proteome</keyword>
<dbReference type="Pfam" id="PF03358">
    <property type="entry name" value="FMN_red"/>
    <property type="match status" value="1"/>
</dbReference>
<evidence type="ECO:0000313" key="5">
    <source>
        <dbReference type="EMBL" id="MBS4192954.1"/>
    </source>
</evidence>
<sequence>MKILGISGTILGAKTAILVEAVLKEIKEKHPEIETELLDLRNIQMEFCDGRKPELYNDDTKNMIKAVSDADFYLVGFPIFNGSFPAPLKNLFDIVPPSVFRHKVMGFVANGGTYQHYLVVENQMKPIAGYFRSFVAPSYVYVNGSHFNEANEIVDEDVLKRIEDLADELVYMQNGLGRNK</sequence>
<gene>
    <name evidence="5" type="ORF">KHA94_22835</name>
</gene>
<dbReference type="InterPro" id="IPR005025">
    <property type="entry name" value="FMN_Rdtase-like_dom"/>
</dbReference>
<dbReference type="PANTHER" id="PTHR43408">
    <property type="entry name" value="FMN REDUCTASE (NADPH)"/>
    <property type="match status" value="1"/>
</dbReference>
<name>A0ABS5NYP0_9BACI</name>
<dbReference type="SUPFAM" id="SSF52218">
    <property type="entry name" value="Flavoproteins"/>
    <property type="match status" value="1"/>
</dbReference>
<keyword evidence="3" id="KW-0560">Oxidoreductase</keyword>
<feature type="domain" description="NADPH-dependent FMN reductase-like" evidence="4">
    <location>
        <begin position="1"/>
        <end position="144"/>
    </location>
</feature>
<dbReference type="InterPro" id="IPR029039">
    <property type="entry name" value="Flavoprotein-like_sf"/>
</dbReference>
<protein>
    <submittedName>
        <fullName evidence="5">NAD(P)H-dependent oxidoreductase</fullName>
    </submittedName>
</protein>
<dbReference type="Gene3D" id="3.40.50.360">
    <property type="match status" value="1"/>
</dbReference>
<dbReference type="RefSeq" id="WP_213104398.1">
    <property type="nucleotide sequence ID" value="NZ_JAGYPM010000007.1"/>
</dbReference>
<reference evidence="5 6" key="1">
    <citation type="submission" date="2021-05" db="EMBL/GenBank/DDBJ databases">
        <title>Novel Bacillus species.</title>
        <authorList>
            <person name="Liu G."/>
        </authorList>
    </citation>
    <scope>NUCLEOTIDE SEQUENCE [LARGE SCALE GENOMIC DNA]</scope>
    <source>
        <strain evidence="5 6">FJAT-49705</strain>
    </source>
</reference>
<dbReference type="Proteomes" id="UP000681027">
    <property type="component" value="Unassembled WGS sequence"/>
</dbReference>
<evidence type="ECO:0000256" key="2">
    <source>
        <dbReference type="ARBA" id="ARBA00022643"/>
    </source>
</evidence>
<evidence type="ECO:0000313" key="6">
    <source>
        <dbReference type="Proteomes" id="UP000681027"/>
    </source>
</evidence>
<proteinExistence type="predicted"/>
<dbReference type="InterPro" id="IPR051814">
    <property type="entry name" value="NAD(P)H-dep_FMN_reductase"/>
</dbReference>
<accession>A0ABS5NYP0</accession>
<keyword evidence="2" id="KW-0288">FMN</keyword>
<keyword evidence="1" id="KW-0285">Flavoprotein</keyword>
<comment type="caution">
    <text evidence="5">The sequence shown here is derived from an EMBL/GenBank/DDBJ whole genome shotgun (WGS) entry which is preliminary data.</text>
</comment>